<proteinExistence type="predicted"/>
<evidence type="ECO:0000313" key="2">
    <source>
        <dbReference type="Proteomes" id="UP000319160"/>
    </source>
</evidence>
<comment type="caution">
    <text evidence="1">The sequence shown here is derived from an EMBL/GenBank/DDBJ whole genome shotgun (WGS) entry which is preliminary data.</text>
</comment>
<protein>
    <submittedName>
        <fullName evidence="1">Uncharacterized protein</fullName>
    </submittedName>
</protein>
<accession>A0A553HID7</accession>
<keyword evidence="2" id="KW-1185">Reference proteome</keyword>
<evidence type="ECO:0000313" key="1">
    <source>
        <dbReference type="EMBL" id="TRX87714.1"/>
    </source>
</evidence>
<sequence>MGQGWNMFRDMMNASDGDNNPPSRQLYPSLCPSTSAAILDLVAQLGKNHLAGTPDKVIKLPAATHDTAMTAFFAQLQQAMGLAQETRSGTAETMPPMVARAVCKGKLPIQREPEFANRSDYCLFA</sequence>
<organism evidence="1 2">
    <name type="scientific">Xylaria flabelliformis</name>
    <dbReference type="NCBI Taxonomy" id="2512241"/>
    <lineage>
        <taxon>Eukaryota</taxon>
        <taxon>Fungi</taxon>
        <taxon>Dikarya</taxon>
        <taxon>Ascomycota</taxon>
        <taxon>Pezizomycotina</taxon>
        <taxon>Sordariomycetes</taxon>
        <taxon>Xylariomycetidae</taxon>
        <taxon>Xylariales</taxon>
        <taxon>Xylariaceae</taxon>
        <taxon>Xylaria</taxon>
    </lineage>
</organism>
<reference evidence="2" key="1">
    <citation type="submission" date="2019-06" db="EMBL/GenBank/DDBJ databases">
        <title>Draft genome sequence of the griseofulvin-producing fungus Xylaria cubensis strain G536.</title>
        <authorList>
            <person name="Mead M.E."/>
            <person name="Raja H.A."/>
            <person name="Steenwyk J.L."/>
            <person name="Knowles S.L."/>
            <person name="Oberlies N.H."/>
            <person name="Rokas A."/>
        </authorList>
    </citation>
    <scope>NUCLEOTIDE SEQUENCE [LARGE SCALE GENOMIC DNA]</scope>
    <source>
        <strain evidence="2">G536</strain>
    </source>
</reference>
<gene>
    <name evidence="1" type="ORF">FHL15_011396</name>
</gene>
<dbReference type="Proteomes" id="UP000319160">
    <property type="component" value="Unassembled WGS sequence"/>
</dbReference>
<name>A0A553HID7_9PEZI</name>
<dbReference type="AlphaFoldDB" id="A0A553HID7"/>
<dbReference type="OrthoDB" id="3938867at2759"/>
<dbReference type="EMBL" id="VFLP01000141">
    <property type="protein sequence ID" value="TRX87714.1"/>
    <property type="molecule type" value="Genomic_DNA"/>
</dbReference>